<accession>A0A2C9VG99</accession>
<dbReference type="PANTHER" id="PTHR11055">
    <property type="entry name" value="BIFUNCTIONAL 3'-PHOSPHOADENOSINE 5'-PHOSPHOSULFATE SYNTHASE"/>
    <property type="match status" value="1"/>
</dbReference>
<evidence type="ECO:0000256" key="3">
    <source>
        <dbReference type="ARBA" id="ARBA00022741"/>
    </source>
</evidence>
<dbReference type="Gene3D" id="3.40.50.300">
    <property type="entry name" value="P-loop containing nucleotide triphosphate hydrolases"/>
    <property type="match status" value="1"/>
</dbReference>
<evidence type="ECO:0000256" key="4">
    <source>
        <dbReference type="ARBA" id="ARBA00022840"/>
    </source>
</evidence>
<organism evidence="7">
    <name type="scientific">Manihot esculenta</name>
    <name type="common">Cassava</name>
    <name type="synonym">Jatropha manihot</name>
    <dbReference type="NCBI Taxonomy" id="3983"/>
    <lineage>
        <taxon>Eukaryota</taxon>
        <taxon>Viridiplantae</taxon>
        <taxon>Streptophyta</taxon>
        <taxon>Embryophyta</taxon>
        <taxon>Tracheophyta</taxon>
        <taxon>Spermatophyta</taxon>
        <taxon>Magnoliopsida</taxon>
        <taxon>eudicotyledons</taxon>
        <taxon>Gunneridae</taxon>
        <taxon>Pentapetalae</taxon>
        <taxon>rosids</taxon>
        <taxon>fabids</taxon>
        <taxon>Malpighiales</taxon>
        <taxon>Euphorbiaceae</taxon>
        <taxon>Crotonoideae</taxon>
        <taxon>Manihoteae</taxon>
        <taxon>Manihot</taxon>
    </lineage>
</organism>
<dbReference type="STRING" id="3983.A0A2C9VG99"/>
<dbReference type="EMBL" id="CM004394">
    <property type="protein sequence ID" value="OAY44373.1"/>
    <property type="molecule type" value="Genomic_DNA"/>
</dbReference>
<evidence type="ECO:0000256" key="5">
    <source>
        <dbReference type="SAM" id="Phobius"/>
    </source>
</evidence>
<dbReference type="GO" id="GO:0004020">
    <property type="term" value="F:adenylylsulfate kinase activity"/>
    <property type="evidence" value="ECO:0000318"/>
    <property type="project" value="GO_Central"/>
</dbReference>
<evidence type="ECO:0000256" key="1">
    <source>
        <dbReference type="ARBA" id="ARBA00004678"/>
    </source>
</evidence>
<feature type="domain" description="APS kinase" evidence="6">
    <location>
        <begin position="20"/>
        <end position="64"/>
    </location>
</feature>
<dbReference type="GO" id="GO:0000103">
    <property type="term" value="P:sulfate assimilation"/>
    <property type="evidence" value="ECO:0000318"/>
    <property type="project" value="GO_Central"/>
</dbReference>
<keyword evidence="5" id="KW-0472">Membrane</keyword>
<keyword evidence="2" id="KW-0808">Transferase</keyword>
<dbReference type="SUPFAM" id="SSF52540">
    <property type="entry name" value="P-loop containing nucleoside triphosphate hydrolases"/>
    <property type="match status" value="1"/>
</dbReference>
<gene>
    <name evidence="7" type="ORF">MANES_08G144500</name>
</gene>
<protein>
    <recommendedName>
        <fullName evidence="6">APS kinase domain-containing protein</fullName>
    </recommendedName>
</protein>
<dbReference type="InterPro" id="IPR027417">
    <property type="entry name" value="P-loop_NTPase"/>
</dbReference>
<dbReference type="CDD" id="cd02027">
    <property type="entry name" value="APSK"/>
    <property type="match status" value="1"/>
</dbReference>
<comment type="pathway">
    <text evidence="1">Sulfur metabolism.</text>
</comment>
<dbReference type="GO" id="GO:0005524">
    <property type="term" value="F:ATP binding"/>
    <property type="evidence" value="ECO:0007669"/>
    <property type="project" value="UniProtKB-KW"/>
</dbReference>
<evidence type="ECO:0000259" key="6">
    <source>
        <dbReference type="Pfam" id="PF01583"/>
    </source>
</evidence>
<dbReference type="Pfam" id="PF01583">
    <property type="entry name" value="APS_kinase"/>
    <property type="match status" value="2"/>
</dbReference>
<name>A0A2C9VG99_MANES</name>
<keyword evidence="5" id="KW-0812">Transmembrane</keyword>
<dbReference type="PANTHER" id="PTHR11055:SF1">
    <property type="entry name" value="PAPS SYNTHETASE, ISOFORM D"/>
    <property type="match status" value="1"/>
</dbReference>
<keyword evidence="3" id="KW-0547">Nucleotide-binding</keyword>
<dbReference type="InterPro" id="IPR059117">
    <property type="entry name" value="APS_kinase_dom"/>
</dbReference>
<evidence type="ECO:0000313" key="7">
    <source>
        <dbReference type="EMBL" id="OAY44373.1"/>
    </source>
</evidence>
<keyword evidence="4" id="KW-0067">ATP-binding</keyword>
<keyword evidence="5" id="KW-1133">Transmembrane helix</keyword>
<feature type="domain" description="APS kinase" evidence="6">
    <location>
        <begin position="100"/>
        <end position="177"/>
    </location>
</feature>
<dbReference type="AlphaFoldDB" id="A0A2C9VG99"/>
<sequence length="206" mass="22892">MFQSSLRYFVSYSSSCVFWGKSTLECSLSTELHSRGKLSYVLDGDNLCHGLNKGLGFSAGDLTEIFAEFRVKNVQVELDVEILLKRKNDYYFFFSFGGCAGFICTASLISPYRKDWDVCSAMLADANFTVFMNMHLSLCESRDAKGLYKLALAEKIKGFTGTDDPYELPLNCEIEIKEKDGACPTASAMAGQVVSYLEDKGLAQDQ</sequence>
<evidence type="ECO:0000256" key="2">
    <source>
        <dbReference type="ARBA" id="ARBA00022679"/>
    </source>
</evidence>
<feature type="transmembrane region" description="Helical" evidence="5">
    <location>
        <begin position="90"/>
        <end position="112"/>
    </location>
</feature>
<reference evidence="7" key="1">
    <citation type="submission" date="2016-02" db="EMBL/GenBank/DDBJ databases">
        <title>WGS assembly of Manihot esculenta.</title>
        <authorList>
            <person name="Bredeson J.V."/>
            <person name="Prochnik S.E."/>
            <person name="Lyons J.B."/>
            <person name="Schmutz J."/>
            <person name="Grimwood J."/>
            <person name="Vrebalov J."/>
            <person name="Bart R.S."/>
            <person name="Amuge T."/>
            <person name="Ferguson M.E."/>
            <person name="Green R."/>
            <person name="Putnam N."/>
            <person name="Stites J."/>
            <person name="Rounsley S."/>
            <person name="Rokhsar D.S."/>
        </authorList>
    </citation>
    <scope>NUCLEOTIDE SEQUENCE [LARGE SCALE GENOMIC DNA]</scope>
    <source>
        <tissue evidence="7">Leaf</tissue>
    </source>
</reference>
<proteinExistence type="predicted"/>